<proteinExistence type="predicted"/>
<feature type="chain" id="PRO_5019818584" evidence="2">
    <location>
        <begin position="24"/>
        <end position="65"/>
    </location>
</feature>
<feature type="region of interest" description="Disordered" evidence="1">
    <location>
        <begin position="30"/>
        <end position="65"/>
    </location>
</feature>
<name>A0A484HKE3_9BACT</name>
<feature type="compositionally biased region" description="Basic and acidic residues" evidence="1">
    <location>
        <begin position="34"/>
        <end position="45"/>
    </location>
</feature>
<dbReference type="AlphaFoldDB" id="A0A484HKE3"/>
<evidence type="ECO:0000313" key="3">
    <source>
        <dbReference type="EMBL" id="VEN73719.1"/>
    </source>
</evidence>
<dbReference type="EMBL" id="CAACVI010000012">
    <property type="protein sequence ID" value="VEN73719.1"/>
    <property type="molecule type" value="Genomic_DNA"/>
</dbReference>
<accession>A0A484HKE3</accession>
<protein>
    <submittedName>
        <fullName evidence="3">Uncharacterized protein</fullName>
    </submittedName>
</protein>
<sequence>MSSYKKYISMAVSVILMPLAKMAIDKITKKHAKTPQDDPYARESEAYAPESEAYAPETRPLKGRA</sequence>
<reference evidence="3" key="1">
    <citation type="submission" date="2019-01" db="EMBL/GenBank/DDBJ databases">
        <authorList>
            <consortium name="Genoscope - CEA"/>
            <person name="William W."/>
        </authorList>
    </citation>
    <scope>NUCLEOTIDE SEQUENCE</scope>
    <source>
        <strain evidence="3">CR-1</strain>
    </source>
</reference>
<evidence type="ECO:0000256" key="2">
    <source>
        <dbReference type="SAM" id="SignalP"/>
    </source>
</evidence>
<organism evidence="3">
    <name type="scientific">uncultured Desulfobacteraceae bacterium</name>
    <dbReference type="NCBI Taxonomy" id="218296"/>
    <lineage>
        <taxon>Bacteria</taxon>
        <taxon>Pseudomonadati</taxon>
        <taxon>Thermodesulfobacteriota</taxon>
        <taxon>Desulfobacteria</taxon>
        <taxon>Desulfobacterales</taxon>
        <taxon>Desulfobacteraceae</taxon>
        <taxon>environmental samples</taxon>
    </lineage>
</organism>
<keyword evidence="2" id="KW-0732">Signal</keyword>
<feature type="compositionally biased region" description="Low complexity" evidence="1">
    <location>
        <begin position="46"/>
        <end position="57"/>
    </location>
</feature>
<evidence type="ECO:0000256" key="1">
    <source>
        <dbReference type="SAM" id="MobiDB-lite"/>
    </source>
</evidence>
<gene>
    <name evidence="3" type="ORF">EPICR_20188</name>
</gene>
<feature type="signal peptide" evidence="2">
    <location>
        <begin position="1"/>
        <end position="23"/>
    </location>
</feature>